<name>A0A7H4M9Q2_KLEVA</name>
<evidence type="ECO:0000313" key="2">
    <source>
        <dbReference type="EMBL" id="STS87052.1"/>
    </source>
</evidence>
<gene>
    <name evidence="2" type="ORF">NCTC9177_00829</name>
</gene>
<comment type="caution">
    <text evidence="2">The sequence shown here is derived from an EMBL/GenBank/DDBJ whole genome shotgun (WGS) entry which is preliminary data.</text>
</comment>
<accession>A0A7H4M9Q2</accession>
<sequence>MVDNQRPQGEHGDPANHRQHGQAAGSFVAEQHRHQQQIPRQIHAVGDRRVNMLWRMSPQVTEGVIDKESCQQRPGLPLLA</sequence>
<dbReference type="Proteomes" id="UP000254545">
    <property type="component" value="Unassembled WGS sequence"/>
</dbReference>
<proteinExistence type="predicted"/>
<evidence type="ECO:0000313" key="3">
    <source>
        <dbReference type="Proteomes" id="UP000254545"/>
    </source>
</evidence>
<organism evidence="2 3">
    <name type="scientific">Klebsiella variicola</name>
    <dbReference type="NCBI Taxonomy" id="244366"/>
    <lineage>
        <taxon>Bacteria</taxon>
        <taxon>Pseudomonadati</taxon>
        <taxon>Pseudomonadota</taxon>
        <taxon>Gammaproteobacteria</taxon>
        <taxon>Enterobacterales</taxon>
        <taxon>Enterobacteriaceae</taxon>
        <taxon>Klebsiella/Raoultella group</taxon>
        <taxon>Klebsiella</taxon>
        <taxon>Klebsiella pneumoniae complex</taxon>
    </lineage>
</organism>
<dbReference type="AlphaFoldDB" id="A0A7H4M9Q2"/>
<reference evidence="2 3" key="1">
    <citation type="submission" date="2018-06" db="EMBL/GenBank/DDBJ databases">
        <authorList>
            <consortium name="Pathogen Informatics"/>
            <person name="Doyle S."/>
        </authorList>
    </citation>
    <scope>NUCLEOTIDE SEQUENCE [LARGE SCALE GENOMIC DNA]</scope>
    <source>
        <strain evidence="2 3">NCTC9177</strain>
    </source>
</reference>
<evidence type="ECO:0000256" key="1">
    <source>
        <dbReference type="SAM" id="MobiDB-lite"/>
    </source>
</evidence>
<feature type="region of interest" description="Disordered" evidence="1">
    <location>
        <begin position="1"/>
        <end position="39"/>
    </location>
</feature>
<dbReference type="EMBL" id="UGKR01000003">
    <property type="protein sequence ID" value="STS87052.1"/>
    <property type="molecule type" value="Genomic_DNA"/>
</dbReference>
<protein>
    <submittedName>
        <fullName evidence="2">Uncharacterized protein</fullName>
    </submittedName>
</protein>